<feature type="region of interest" description="Disordered" evidence="6">
    <location>
        <begin position="53"/>
        <end position="78"/>
    </location>
</feature>
<dbReference type="InterPro" id="IPR013892">
    <property type="entry name" value="Cyt_c_biogenesis_Cmc1-like"/>
</dbReference>
<name>A0A668VEU1_OREAU</name>
<dbReference type="RefSeq" id="XP_031612808.1">
    <property type="nucleotide sequence ID" value="XM_031756948.2"/>
</dbReference>
<evidence type="ECO:0000313" key="8">
    <source>
        <dbReference type="Proteomes" id="UP000472276"/>
    </source>
</evidence>
<comment type="similarity">
    <text evidence="2 5">Belongs to the CMC family.</text>
</comment>
<evidence type="ECO:0000256" key="2">
    <source>
        <dbReference type="ARBA" id="ARBA00007347"/>
    </source>
</evidence>
<dbReference type="Proteomes" id="UP000472276">
    <property type="component" value="Unassembled WGS sequence"/>
</dbReference>
<dbReference type="RefSeq" id="XP_039467259.1">
    <property type="nucleotide sequence ID" value="XM_039611325.1"/>
</dbReference>
<evidence type="ECO:0000313" key="7">
    <source>
        <dbReference type="Ensembl" id="ENSOABP00000050346.1"/>
    </source>
</evidence>
<dbReference type="RefSeq" id="XP_039467262.1">
    <property type="nucleotide sequence ID" value="XM_039611328.1"/>
</dbReference>
<protein>
    <recommendedName>
        <fullName evidence="5">COX assembly mitochondrial protein</fullName>
    </recommendedName>
</protein>
<dbReference type="PANTHER" id="PTHR22977">
    <property type="entry name" value="COX ASSEMBLY MITOCHONDRIAL PROTEIN"/>
    <property type="match status" value="1"/>
</dbReference>
<dbReference type="PROSITE" id="PS51808">
    <property type="entry name" value="CHCH"/>
    <property type="match status" value="1"/>
</dbReference>
<dbReference type="OMA" id="CHKEHNF"/>
<evidence type="ECO:0000256" key="6">
    <source>
        <dbReference type="SAM" id="MobiDB-lite"/>
    </source>
</evidence>
<accession>A0A668VEU1</accession>
<dbReference type="GeneID" id="116333702"/>
<sequence length="78" mass="9431">MHPDLSPHLHTDECNELINQLRQCHKEHNILKFFGTCNDVDRAMRQCLKKERLEKRERSKQHAIEMKKRLKEGPKDRL</sequence>
<keyword evidence="4" id="KW-1015">Disulfide bond</keyword>
<reference evidence="7" key="2">
    <citation type="submission" date="2025-09" db="UniProtKB">
        <authorList>
            <consortium name="Ensembl"/>
        </authorList>
    </citation>
    <scope>IDENTIFICATION</scope>
</reference>
<evidence type="ECO:0000256" key="5">
    <source>
        <dbReference type="RuleBase" id="RU364104"/>
    </source>
</evidence>
<dbReference type="PANTHER" id="PTHR22977:SF1">
    <property type="entry name" value="COX ASSEMBLY MITOCHONDRIAL PROTEIN 2 HOMOLOG"/>
    <property type="match status" value="1"/>
</dbReference>
<organism evidence="7 8">
    <name type="scientific">Oreochromis aureus</name>
    <name type="common">Israeli tilapia</name>
    <name type="synonym">Chromis aureus</name>
    <dbReference type="NCBI Taxonomy" id="47969"/>
    <lineage>
        <taxon>Eukaryota</taxon>
        <taxon>Metazoa</taxon>
        <taxon>Chordata</taxon>
        <taxon>Craniata</taxon>
        <taxon>Vertebrata</taxon>
        <taxon>Euteleostomi</taxon>
        <taxon>Actinopterygii</taxon>
        <taxon>Neopterygii</taxon>
        <taxon>Teleostei</taxon>
        <taxon>Neoteleostei</taxon>
        <taxon>Acanthomorphata</taxon>
        <taxon>Ovalentaria</taxon>
        <taxon>Cichlomorphae</taxon>
        <taxon>Cichliformes</taxon>
        <taxon>Cichlidae</taxon>
        <taxon>African cichlids</taxon>
        <taxon>Pseudocrenilabrinae</taxon>
        <taxon>Oreochromini</taxon>
        <taxon>Oreochromis</taxon>
    </lineage>
</organism>
<dbReference type="AlphaFoldDB" id="A0A668VEU1"/>
<dbReference type="GO" id="GO:0005739">
    <property type="term" value="C:mitochondrion"/>
    <property type="evidence" value="ECO:0007669"/>
    <property type="project" value="UniProtKB-SubCell"/>
</dbReference>
<gene>
    <name evidence="7" type="primary">CMC2</name>
</gene>
<keyword evidence="3 5" id="KW-0496">Mitochondrion</keyword>
<evidence type="ECO:0000256" key="3">
    <source>
        <dbReference type="ARBA" id="ARBA00023128"/>
    </source>
</evidence>
<comment type="subcellular location">
    <subcellularLocation>
        <location evidence="1 5">Mitochondrion</location>
    </subcellularLocation>
</comment>
<dbReference type="Ensembl" id="ENSOABT00000051627.2">
    <property type="protein sequence ID" value="ENSOABP00000050346.1"/>
    <property type="gene ID" value="ENSOABG00000022436.2"/>
</dbReference>
<proteinExistence type="inferred from homology"/>
<keyword evidence="8" id="KW-1185">Reference proteome</keyword>
<dbReference type="Pfam" id="PF08583">
    <property type="entry name" value="Cmc1"/>
    <property type="match status" value="1"/>
</dbReference>
<evidence type="ECO:0000256" key="4">
    <source>
        <dbReference type="ARBA" id="ARBA00023157"/>
    </source>
</evidence>
<reference evidence="7" key="1">
    <citation type="submission" date="2025-08" db="UniProtKB">
        <authorList>
            <consortium name="Ensembl"/>
        </authorList>
    </citation>
    <scope>IDENTIFICATION</scope>
</reference>
<evidence type="ECO:0000256" key="1">
    <source>
        <dbReference type="ARBA" id="ARBA00004173"/>
    </source>
</evidence>